<gene>
    <name evidence="1" type="ORF">H6G95_19320</name>
</gene>
<name>A0ABR8EYE5_NOSLI</name>
<protein>
    <submittedName>
        <fullName evidence="1">Uncharacterized protein</fullName>
    </submittedName>
</protein>
<evidence type="ECO:0000313" key="2">
    <source>
        <dbReference type="Proteomes" id="UP000604661"/>
    </source>
</evidence>
<proteinExistence type="predicted"/>
<organism evidence="1 2">
    <name type="scientific">Nostoc linckia FACHB-391</name>
    <dbReference type="NCBI Taxonomy" id="2692906"/>
    <lineage>
        <taxon>Bacteria</taxon>
        <taxon>Bacillati</taxon>
        <taxon>Cyanobacteriota</taxon>
        <taxon>Cyanophyceae</taxon>
        <taxon>Nostocales</taxon>
        <taxon>Nostocaceae</taxon>
        <taxon>Nostoc</taxon>
    </lineage>
</organism>
<accession>A0ABR8EYE5</accession>
<dbReference type="Proteomes" id="UP000604661">
    <property type="component" value="Unassembled WGS sequence"/>
</dbReference>
<sequence length="340" mass="39279">MDPLESEQWYDDDTYYQILLVTPPPDKIEGQYIKATIVAKKREEFKKYLIDHKSQDKLKAYPRHNPSESANNIGSYLPSPGAVLAPGFKDVLLQPGSPHPSIELNNFYGPIQTLLQTRKISQLIAKTWYMYLQAKEKNHPWNNFVNGQWHDIDSDILDGLIAREIFFFDQISFPEHIESDNLKMYNPLHSNTKPSKKARFLILPNSKGWQGISLSLLMAGQAYYQVNKENQTYYHQISQPILSTGDITLRYELEVDWNRFKGDIKELQVVPGKYSVSSKAIVPYPPIPSERNLPCEDIKKWAEAEDEGGELPFYYKQDGKYLVDVQYFSPPYPYLPLSTC</sequence>
<reference evidence="1 2" key="1">
    <citation type="journal article" date="2020" name="ISME J.">
        <title>Comparative genomics reveals insights into cyanobacterial evolution and habitat adaptation.</title>
        <authorList>
            <person name="Chen M.Y."/>
            <person name="Teng W.K."/>
            <person name="Zhao L."/>
            <person name="Hu C.X."/>
            <person name="Zhou Y.K."/>
            <person name="Han B.P."/>
            <person name="Song L.R."/>
            <person name="Shu W.S."/>
        </authorList>
    </citation>
    <scope>NUCLEOTIDE SEQUENCE [LARGE SCALE GENOMIC DNA]</scope>
    <source>
        <strain evidence="1 2">FACHB-391</strain>
    </source>
</reference>
<keyword evidence="2" id="KW-1185">Reference proteome</keyword>
<evidence type="ECO:0000313" key="1">
    <source>
        <dbReference type="EMBL" id="MBD2562725.1"/>
    </source>
</evidence>
<comment type="caution">
    <text evidence="1">The sequence shown here is derived from an EMBL/GenBank/DDBJ whole genome shotgun (WGS) entry which is preliminary data.</text>
</comment>
<dbReference type="EMBL" id="JACJTE010000021">
    <property type="protein sequence ID" value="MBD2562725.1"/>
    <property type="molecule type" value="Genomic_DNA"/>
</dbReference>